<accession>A0AAN6VK23</accession>
<gene>
    <name evidence="1" type="ORF">C8A00DRAFT_34615</name>
</gene>
<reference evidence="1" key="2">
    <citation type="submission" date="2023-05" db="EMBL/GenBank/DDBJ databases">
        <authorList>
            <consortium name="Lawrence Berkeley National Laboratory"/>
            <person name="Steindorff A."/>
            <person name="Hensen N."/>
            <person name="Bonometti L."/>
            <person name="Westerberg I."/>
            <person name="Brannstrom I.O."/>
            <person name="Guillou S."/>
            <person name="Cros-Aarteil S."/>
            <person name="Calhoun S."/>
            <person name="Haridas S."/>
            <person name="Kuo A."/>
            <person name="Mondo S."/>
            <person name="Pangilinan J."/>
            <person name="Riley R."/>
            <person name="Labutti K."/>
            <person name="Andreopoulos B."/>
            <person name="Lipzen A."/>
            <person name="Chen C."/>
            <person name="Yanf M."/>
            <person name="Daum C."/>
            <person name="Ng V."/>
            <person name="Clum A."/>
            <person name="Ohm R."/>
            <person name="Martin F."/>
            <person name="Silar P."/>
            <person name="Natvig D."/>
            <person name="Lalanne C."/>
            <person name="Gautier V."/>
            <person name="Ament-Velasquez S.L."/>
            <person name="Kruys A."/>
            <person name="Hutchinson M.I."/>
            <person name="Powell A.J."/>
            <person name="Barry K."/>
            <person name="Miller A.N."/>
            <person name="Grigoriev I.V."/>
            <person name="Debuchy R."/>
            <person name="Gladieux P."/>
            <person name="Thoren M.H."/>
            <person name="Johannesson H."/>
        </authorList>
    </citation>
    <scope>NUCLEOTIDE SEQUENCE</scope>
    <source>
        <strain evidence="1">CBS 538.74</strain>
    </source>
</reference>
<evidence type="ECO:0000313" key="2">
    <source>
        <dbReference type="Proteomes" id="UP001302745"/>
    </source>
</evidence>
<sequence length="227" mass="23265">MKTTTLVFFILATFVALLTGFVLPVEASVAARAVTLLSAATVVSLGRVLAAPVPDVAAIAAKAVVTGLPPCAEPVINKLLTSNADLNFGCGEGRNLNIACLCTSKQFKKDAKRGILNACPSAADEFIARQWAIARCNSAFLVVNRLAAAAGSWEALDAPTGSVPNDTDFGTPTGVNLTGPTGNSTRGIPMLVFEIDDDEDETSAAGVARPIAGLSLMAAMGAAMMLL</sequence>
<dbReference type="Proteomes" id="UP001302745">
    <property type="component" value="Unassembled WGS sequence"/>
</dbReference>
<proteinExistence type="predicted"/>
<reference evidence="1" key="1">
    <citation type="journal article" date="2023" name="Mol. Phylogenet. Evol.">
        <title>Genome-scale phylogeny and comparative genomics of the fungal order Sordariales.</title>
        <authorList>
            <person name="Hensen N."/>
            <person name="Bonometti L."/>
            <person name="Westerberg I."/>
            <person name="Brannstrom I.O."/>
            <person name="Guillou S."/>
            <person name="Cros-Aarteil S."/>
            <person name="Calhoun S."/>
            <person name="Haridas S."/>
            <person name="Kuo A."/>
            <person name="Mondo S."/>
            <person name="Pangilinan J."/>
            <person name="Riley R."/>
            <person name="LaButti K."/>
            <person name="Andreopoulos B."/>
            <person name="Lipzen A."/>
            <person name="Chen C."/>
            <person name="Yan M."/>
            <person name="Daum C."/>
            <person name="Ng V."/>
            <person name="Clum A."/>
            <person name="Steindorff A."/>
            <person name="Ohm R.A."/>
            <person name="Martin F."/>
            <person name="Silar P."/>
            <person name="Natvig D.O."/>
            <person name="Lalanne C."/>
            <person name="Gautier V."/>
            <person name="Ament-Velasquez S.L."/>
            <person name="Kruys A."/>
            <person name="Hutchinson M.I."/>
            <person name="Powell A.J."/>
            <person name="Barry K."/>
            <person name="Miller A.N."/>
            <person name="Grigoriev I.V."/>
            <person name="Debuchy R."/>
            <person name="Gladieux P."/>
            <person name="Hiltunen Thoren M."/>
            <person name="Johannesson H."/>
        </authorList>
    </citation>
    <scope>NUCLEOTIDE SEQUENCE</scope>
    <source>
        <strain evidence="1">CBS 538.74</strain>
    </source>
</reference>
<organism evidence="1 2">
    <name type="scientific">Chaetomidium leptoderma</name>
    <dbReference type="NCBI Taxonomy" id="669021"/>
    <lineage>
        <taxon>Eukaryota</taxon>
        <taxon>Fungi</taxon>
        <taxon>Dikarya</taxon>
        <taxon>Ascomycota</taxon>
        <taxon>Pezizomycotina</taxon>
        <taxon>Sordariomycetes</taxon>
        <taxon>Sordariomycetidae</taxon>
        <taxon>Sordariales</taxon>
        <taxon>Chaetomiaceae</taxon>
        <taxon>Chaetomidium</taxon>
    </lineage>
</organism>
<protein>
    <recommendedName>
        <fullName evidence="3">Extracellular membrane protein CFEM domain-containing protein</fullName>
    </recommendedName>
</protein>
<comment type="caution">
    <text evidence="1">The sequence shown here is derived from an EMBL/GenBank/DDBJ whole genome shotgun (WGS) entry which is preliminary data.</text>
</comment>
<keyword evidence="2" id="KW-1185">Reference proteome</keyword>
<name>A0AAN6VK23_9PEZI</name>
<dbReference type="EMBL" id="MU856965">
    <property type="protein sequence ID" value="KAK4152699.1"/>
    <property type="molecule type" value="Genomic_DNA"/>
</dbReference>
<evidence type="ECO:0008006" key="3">
    <source>
        <dbReference type="Google" id="ProtNLM"/>
    </source>
</evidence>
<dbReference type="AlphaFoldDB" id="A0AAN6VK23"/>
<evidence type="ECO:0000313" key="1">
    <source>
        <dbReference type="EMBL" id="KAK4152699.1"/>
    </source>
</evidence>